<dbReference type="EMBL" id="PHUF01000006">
    <property type="protein sequence ID" value="PKB13643.1"/>
    <property type="molecule type" value="Genomic_DNA"/>
</dbReference>
<dbReference type="OrthoDB" id="5522954at2"/>
<dbReference type="RefSeq" id="WP_100868276.1">
    <property type="nucleotide sequence ID" value="NZ_PHUF01000006.1"/>
</dbReference>
<comment type="caution">
    <text evidence="3">The sequence shown here is derived from an EMBL/GenBank/DDBJ whole genome shotgun (WGS) entry which is preliminary data.</text>
</comment>
<dbReference type="GO" id="GO:0020037">
    <property type="term" value="F:heme binding"/>
    <property type="evidence" value="ECO:0007669"/>
    <property type="project" value="InterPro"/>
</dbReference>
<accession>A0A2N0H3Y2</accession>
<evidence type="ECO:0000313" key="4">
    <source>
        <dbReference type="Proteomes" id="UP000232587"/>
    </source>
</evidence>
<sequence length="421" mass="47819">MATSATQEKVHYDSVDAIPLGEINVANPYLFQNDTVGEYFTRLRREDPVHYCAESRFGPYWSVTKFNDIMAVDTNHKVFSSEAKLGGIAVQDMHGIEGALELEMFIAMDQPKHDQQRKAVSPVVAPSNLLLLEPIIRERAGAILDSLPVGEEIDWVKLVSVELTTMTLATIFDFPWDERAKLTRWSDITTASPETGIVESFEQRREELIQCAMYFKGLWDQRIDQPGGNDLISMMAHSPATRDMPFLEFLGNLLLLIVGGNDTTRNSISGGVLALNQNPGEYQKLRDNPALVSSMIPEIIRWQTPLTHMRRTALEDAEIGGKQIKKGDKVVMWYLSGNRDETVIDRADKFIIDRENPRHHLSFGFGIHRCMGNRLAELQLRIIWEEILKRFRFVEVVGEPERLLSNLVRGITRLPVKLHAH</sequence>
<dbReference type="PRINTS" id="PR00359">
    <property type="entry name" value="BP450"/>
</dbReference>
<dbReference type="GO" id="GO:0004497">
    <property type="term" value="F:monooxygenase activity"/>
    <property type="evidence" value="ECO:0007669"/>
    <property type="project" value="UniProtKB-KW"/>
</dbReference>
<dbReference type="SUPFAM" id="SSF48264">
    <property type="entry name" value="Cytochrome P450"/>
    <property type="match status" value="1"/>
</dbReference>
<dbReference type="CDD" id="cd11033">
    <property type="entry name" value="CYP142-like"/>
    <property type="match status" value="1"/>
</dbReference>
<proteinExistence type="inferred from homology"/>
<dbReference type="GO" id="GO:0016705">
    <property type="term" value="F:oxidoreductase activity, acting on paired donors, with incorporation or reduction of molecular oxygen"/>
    <property type="evidence" value="ECO:0007669"/>
    <property type="project" value="InterPro"/>
</dbReference>
<dbReference type="AlphaFoldDB" id="A0A2N0H3Y2"/>
<name>A0A2N0H3Y2_9SPHN</name>
<dbReference type="Pfam" id="PF00067">
    <property type="entry name" value="p450"/>
    <property type="match status" value="1"/>
</dbReference>
<dbReference type="Gene3D" id="1.10.630.10">
    <property type="entry name" value="Cytochrome P450"/>
    <property type="match status" value="1"/>
</dbReference>
<dbReference type="InterPro" id="IPR036396">
    <property type="entry name" value="Cyt_P450_sf"/>
</dbReference>
<keyword evidence="2" id="KW-0560">Oxidoreductase</keyword>
<dbReference type="InterPro" id="IPR017972">
    <property type="entry name" value="Cyt_P450_CS"/>
</dbReference>
<organism evidence="3 4">
    <name type="scientific">Novosphingobium kunmingense</name>
    <dbReference type="NCBI Taxonomy" id="1211806"/>
    <lineage>
        <taxon>Bacteria</taxon>
        <taxon>Pseudomonadati</taxon>
        <taxon>Pseudomonadota</taxon>
        <taxon>Alphaproteobacteria</taxon>
        <taxon>Sphingomonadales</taxon>
        <taxon>Sphingomonadaceae</taxon>
        <taxon>Novosphingobium</taxon>
    </lineage>
</organism>
<dbReference type="InterPro" id="IPR001128">
    <property type="entry name" value="Cyt_P450"/>
</dbReference>
<gene>
    <name evidence="3" type="ORF">B0I00_3079</name>
</gene>
<evidence type="ECO:0000313" key="3">
    <source>
        <dbReference type="EMBL" id="PKB13643.1"/>
    </source>
</evidence>
<evidence type="ECO:0000256" key="2">
    <source>
        <dbReference type="RuleBase" id="RU000461"/>
    </source>
</evidence>
<keyword evidence="2" id="KW-0349">Heme</keyword>
<keyword evidence="2" id="KW-0503">Monooxygenase</keyword>
<dbReference type="PROSITE" id="PS00086">
    <property type="entry name" value="CYTOCHROME_P450"/>
    <property type="match status" value="1"/>
</dbReference>
<comment type="similarity">
    <text evidence="1 2">Belongs to the cytochrome P450 family.</text>
</comment>
<dbReference type="PANTHER" id="PTHR46696:SF1">
    <property type="entry name" value="CYTOCHROME P450 YJIB-RELATED"/>
    <property type="match status" value="1"/>
</dbReference>
<keyword evidence="4" id="KW-1185">Reference proteome</keyword>
<keyword evidence="2" id="KW-0479">Metal-binding</keyword>
<dbReference type="GO" id="GO:0005506">
    <property type="term" value="F:iron ion binding"/>
    <property type="evidence" value="ECO:0007669"/>
    <property type="project" value="InterPro"/>
</dbReference>
<protein>
    <submittedName>
        <fullName evidence="3">Cytochrome P450</fullName>
    </submittedName>
</protein>
<dbReference type="PANTHER" id="PTHR46696">
    <property type="entry name" value="P450, PUTATIVE (EUROFUNG)-RELATED"/>
    <property type="match status" value="1"/>
</dbReference>
<keyword evidence="2" id="KW-0408">Iron</keyword>
<evidence type="ECO:0000256" key="1">
    <source>
        <dbReference type="ARBA" id="ARBA00010617"/>
    </source>
</evidence>
<dbReference type="Proteomes" id="UP000232587">
    <property type="component" value="Unassembled WGS sequence"/>
</dbReference>
<reference evidence="3 4" key="1">
    <citation type="submission" date="2017-11" db="EMBL/GenBank/DDBJ databases">
        <title>Genomic Encyclopedia of Type Strains, Phase III (KMG-III): the genomes of soil and plant-associated and newly described type strains.</title>
        <authorList>
            <person name="Whitman W."/>
        </authorList>
    </citation>
    <scope>NUCLEOTIDE SEQUENCE [LARGE SCALE GENOMIC DNA]</scope>
    <source>
        <strain evidence="3 4">CGMCC 1.12274</strain>
    </source>
</reference>
<dbReference type="InterPro" id="IPR002397">
    <property type="entry name" value="Cyt_P450_B"/>
</dbReference>